<evidence type="ECO:0000256" key="3">
    <source>
        <dbReference type="PROSITE-ProRule" id="PRU00023"/>
    </source>
</evidence>
<evidence type="ECO:0000313" key="4">
    <source>
        <dbReference type="EMBL" id="MDQ8195476.1"/>
    </source>
</evidence>
<dbReference type="PANTHER" id="PTHR24201">
    <property type="entry name" value="ANK_REP_REGION DOMAIN-CONTAINING PROTEIN"/>
    <property type="match status" value="1"/>
</dbReference>
<dbReference type="RefSeq" id="WP_308985927.1">
    <property type="nucleotide sequence ID" value="NZ_JARXIC010000025.1"/>
</dbReference>
<dbReference type="InterPro" id="IPR050776">
    <property type="entry name" value="Ank_Repeat/CDKN_Inhibitor"/>
</dbReference>
<comment type="caution">
    <text evidence="4">The sequence shown here is derived from an EMBL/GenBank/DDBJ whole genome shotgun (WGS) entry which is preliminary data.</text>
</comment>
<feature type="repeat" description="ANK" evidence="3">
    <location>
        <begin position="78"/>
        <end position="110"/>
    </location>
</feature>
<sequence>MITETEENRYAELQQIALDAARNGDLDTLRPMIQAGLPVELKDDKGNSLLMLAAYHGNLQTVRMLVAEGANPDALNDRNQTPLAGVAFKGYLDIAKILVESGADPSADQGGGRTPVMFAAMFGHQAMVEYLESQTQVKITSRIWGIRVNTLARFVGGVRRLFSLKAA</sequence>
<name>A0ABU1AKY8_9BACT</name>
<dbReference type="SMART" id="SM00248">
    <property type="entry name" value="ANK"/>
    <property type="match status" value="4"/>
</dbReference>
<dbReference type="Proteomes" id="UP001243717">
    <property type="component" value="Unassembled WGS sequence"/>
</dbReference>
<dbReference type="Pfam" id="PF00023">
    <property type="entry name" value="Ank"/>
    <property type="match status" value="1"/>
</dbReference>
<reference evidence="4 5" key="1">
    <citation type="submission" date="2023-04" db="EMBL/GenBank/DDBJ databases">
        <title>A novel bacteria isolated from coastal sediment.</title>
        <authorList>
            <person name="Liu X.-J."/>
            <person name="Du Z.-J."/>
        </authorList>
    </citation>
    <scope>NUCLEOTIDE SEQUENCE [LARGE SCALE GENOMIC DNA]</scope>
    <source>
        <strain evidence="4 5">SDUM461004</strain>
    </source>
</reference>
<gene>
    <name evidence="4" type="ORF">QEH59_13660</name>
</gene>
<dbReference type="Gene3D" id="1.25.40.20">
    <property type="entry name" value="Ankyrin repeat-containing domain"/>
    <property type="match status" value="1"/>
</dbReference>
<keyword evidence="5" id="KW-1185">Reference proteome</keyword>
<keyword evidence="1" id="KW-0677">Repeat</keyword>
<evidence type="ECO:0000256" key="2">
    <source>
        <dbReference type="ARBA" id="ARBA00023043"/>
    </source>
</evidence>
<dbReference type="InterPro" id="IPR002110">
    <property type="entry name" value="Ankyrin_rpt"/>
</dbReference>
<accession>A0ABU1AKY8</accession>
<dbReference type="Pfam" id="PF12796">
    <property type="entry name" value="Ank_2"/>
    <property type="match status" value="1"/>
</dbReference>
<organism evidence="4 5">
    <name type="scientific">Thalassobacterium sedimentorum</name>
    <dbReference type="NCBI Taxonomy" id="3041258"/>
    <lineage>
        <taxon>Bacteria</taxon>
        <taxon>Pseudomonadati</taxon>
        <taxon>Verrucomicrobiota</taxon>
        <taxon>Opitutia</taxon>
        <taxon>Puniceicoccales</taxon>
        <taxon>Coraliomargaritaceae</taxon>
        <taxon>Thalassobacterium</taxon>
    </lineage>
</organism>
<evidence type="ECO:0000313" key="5">
    <source>
        <dbReference type="Proteomes" id="UP001243717"/>
    </source>
</evidence>
<evidence type="ECO:0000256" key="1">
    <source>
        <dbReference type="ARBA" id="ARBA00022737"/>
    </source>
</evidence>
<proteinExistence type="predicted"/>
<dbReference type="PROSITE" id="PS50088">
    <property type="entry name" value="ANK_REPEAT"/>
    <property type="match status" value="2"/>
</dbReference>
<dbReference type="PROSITE" id="PS50297">
    <property type="entry name" value="ANK_REP_REGION"/>
    <property type="match status" value="1"/>
</dbReference>
<dbReference type="EMBL" id="JARXIC010000025">
    <property type="protein sequence ID" value="MDQ8195476.1"/>
    <property type="molecule type" value="Genomic_DNA"/>
</dbReference>
<protein>
    <submittedName>
        <fullName evidence="4">Ankyrin repeat domain-containing protein</fullName>
    </submittedName>
</protein>
<keyword evidence="2 3" id="KW-0040">ANK repeat</keyword>
<feature type="repeat" description="ANK" evidence="3">
    <location>
        <begin position="45"/>
        <end position="77"/>
    </location>
</feature>
<dbReference type="PANTHER" id="PTHR24201:SF2">
    <property type="entry name" value="ANKYRIN REPEAT DOMAIN-CONTAINING PROTEIN 42"/>
    <property type="match status" value="1"/>
</dbReference>
<dbReference type="InterPro" id="IPR036770">
    <property type="entry name" value="Ankyrin_rpt-contain_sf"/>
</dbReference>
<dbReference type="SUPFAM" id="SSF48403">
    <property type="entry name" value="Ankyrin repeat"/>
    <property type="match status" value="1"/>
</dbReference>